<evidence type="ECO:0000313" key="1">
    <source>
        <dbReference type="EMBL" id="ASU36226.1"/>
    </source>
</evidence>
<sequence length="41" mass="4550">MGVYQPDAKKGDFYLFACKLVKYVFCGGGKRALASQIELSF</sequence>
<accession>A0A223P2B7</accession>
<protein>
    <submittedName>
        <fullName evidence="1">Uncharacterized protein</fullName>
    </submittedName>
</protein>
<dbReference type="EMBL" id="CP022743">
    <property type="protein sequence ID" value="ASU36226.1"/>
    <property type="molecule type" value="Genomic_DNA"/>
</dbReference>
<dbReference type="KEGG" id="muc:MuYL_4341"/>
<reference evidence="1 2" key="1">
    <citation type="submission" date="2017-08" db="EMBL/GenBank/DDBJ databases">
        <title>Complete genome sequence of Mucilaginibacter sp. strain BJC16-A31.</title>
        <authorList>
            <consortium name="Henan University of Science and Technology"/>
            <person name="You X."/>
        </authorList>
    </citation>
    <scope>NUCLEOTIDE SEQUENCE [LARGE SCALE GENOMIC DNA]</scope>
    <source>
        <strain evidence="1 2">BJC16-A31</strain>
    </source>
</reference>
<gene>
    <name evidence="1" type="ORF">MuYL_4341</name>
</gene>
<name>A0A223P2B7_9SPHI</name>
<dbReference type="AlphaFoldDB" id="A0A223P2B7"/>
<dbReference type="Proteomes" id="UP000215002">
    <property type="component" value="Chromosome"/>
</dbReference>
<proteinExistence type="predicted"/>
<keyword evidence="2" id="KW-1185">Reference proteome</keyword>
<organism evidence="1 2">
    <name type="scientific">Mucilaginibacter xinganensis</name>
    <dbReference type="NCBI Taxonomy" id="1234841"/>
    <lineage>
        <taxon>Bacteria</taxon>
        <taxon>Pseudomonadati</taxon>
        <taxon>Bacteroidota</taxon>
        <taxon>Sphingobacteriia</taxon>
        <taxon>Sphingobacteriales</taxon>
        <taxon>Sphingobacteriaceae</taxon>
        <taxon>Mucilaginibacter</taxon>
    </lineage>
</organism>
<evidence type="ECO:0000313" key="2">
    <source>
        <dbReference type="Proteomes" id="UP000215002"/>
    </source>
</evidence>